<gene>
    <name evidence="2" type="ORF">GCM10009759_74910</name>
</gene>
<organism evidence="2 3">
    <name type="scientific">Kitasatospora saccharophila</name>
    <dbReference type="NCBI Taxonomy" id="407973"/>
    <lineage>
        <taxon>Bacteria</taxon>
        <taxon>Bacillati</taxon>
        <taxon>Actinomycetota</taxon>
        <taxon>Actinomycetes</taxon>
        <taxon>Kitasatosporales</taxon>
        <taxon>Streptomycetaceae</taxon>
        <taxon>Kitasatospora</taxon>
    </lineage>
</organism>
<evidence type="ECO:0000256" key="1">
    <source>
        <dbReference type="SAM" id="MobiDB-lite"/>
    </source>
</evidence>
<keyword evidence="3" id="KW-1185">Reference proteome</keyword>
<feature type="compositionally biased region" description="Basic and acidic residues" evidence="1">
    <location>
        <begin position="1"/>
        <end position="12"/>
    </location>
</feature>
<dbReference type="EMBL" id="BAAANS010000095">
    <property type="protein sequence ID" value="GAA2123686.1"/>
    <property type="molecule type" value="Genomic_DNA"/>
</dbReference>
<accession>A0ABP5K219</accession>
<comment type="caution">
    <text evidence="2">The sequence shown here is derived from an EMBL/GenBank/DDBJ whole genome shotgun (WGS) entry which is preliminary data.</text>
</comment>
<name>A0ABP5K219_9ACTN</name>
<dbReference type="Proteomes" id="UP001500897">
    <property type="component" value="Unassembled WGS sequence"/>
</dbReference>
<reference evidence="3" key="1">
    <citation type="journal article" date="2019" name="Int. J. Syst. Evol. Microbiol.">
        <title>The Global Catalogue of Microorganisms (GCM) 10K type strain sequencing project: providing services to taxonomists for standard genome sequencing and annotation.</title>
        <authorList>
            <consortium name="The Broad Institute Genomics Platform"/>
            <consortium name="The Broad Institute Genome Sequencing Center for Infectious Disease"/>
            <person name="Wu L."/>
            <person name="Ma J."/>
        </authorList>
    </citation>
    <scope>NUCLEOTIDE SEQUENCE [LARGE SCALE GENOMIC DNA]</scope>
    <source>
        <strain evidence="3">JCM 14559</strain>
    </source>
</reference>
<feature type="region of interest" description="Disordered" evidence="1">
    <location>
        <begin position="1"/>
        <end position="20"/>
    </location>
</feature>
<evidence type="ECO:0000313" key="2">
    <source>
        <dbReference type="EMBL" id="GAA2123686.1"/>
    </source>
</evidence>
<proteinExistence type="predicted"/>
<sequence length="67" mass="7525">MGRALDGPHDPPVRGSRQRAPKVLRRMPNQAGNKAGWRFFGLVAGGARREVSWGRARNFRPLRAWAC</sequence>
<evidence type="ECO:0000313" key="3">
    <source>
        <dbReference type="Proteomes" id="UP001500897"/>
    </source>
</evidence>
<protein>
    <submittedName>
        <fullName evidence="2">Uncharacterized protein</fullName>
    </submittedName>
</protein>